<evidence type="ECO:0000313" key="1">
    <source>
        <dbReference type="EMBL" id="KAB0663784.1"/>
    </source>
</evidence>
<accession>A0A7J4ZM65</accession>
<keyword evidence="2" id="KW-1185">Reference proteome</keyword>
<reference evidence="1 2" key="1">
    <citation type="submission" date="2019-09" db="EMBL/GenBank/DDBJ databases">
        <title>Geobacter sp. Red96, a novel strain isolated from paddy soil.</title>
        <authorList>
            <person name="Xu Z."/>
            <person name="Masuda Y."/>
            <person name="Itoh H."/>
            <person name="Senoo K."/>
        </authorList>
    </citation>
    <scope>NUCLEOTIDE SEQUENCE [LARGE SCALE GENOMIC DNA]</scope>
    <source>
        <strain evidence="1 2">Red96</strain>
    </source>
</reference>
<dbReference type="Proteomes" id="UP000420562">
    <property type="component" value="Unassembled WGS sequence"/>
</dbReference>
<dbReference type="RefSeq" id="WP_151129479.1">
    <property type="nucleotide sequence ID" value="NZ_VZQZ01000011.1"/>
</dbReference>
<dbReference type="AlphaFoldDB" id="A0A7J4ZM65"/>
<protein>
    <recommendedName>
        <fullName evidence="3">Coiled coil domain-containing protein</fullName>
    </recommendedName>
</protein>
<dbReference type="EMBL" id="VZQZ01000011">
    <property type="protein sequence ID" value="KAB0663784.1"/>
    <property type="molecule type" value="Genomic_DNA"/>
</dbReference>
<sequence length="95" mass="10600">MDERTEYVEKLSAQMVEWDAQIDLLKDKAKSVIAGSGADYSKAIELLQRKRDEAAVKLQGISTANGDEWTELKTGVDRVWGEVSATLRDAVMKIK</sequence>
<comment type="caution">
    <text evidence="1">The sequence shown here is derived from an EMBL/GenBank/DDBJ whole genome shotgun (WGS) entry which is preliminary data.</text>
</comment>
<evidence type="ECO:0000313" key="2">
    <source>
        <dbReference type="Proteomes" id="UP000420562"/>
    </source>
</evidence>
<name>A0A7J4ZM65_9BACT</name>
<organism evidence="1 2">
    <name type="scientific">Oryzomonas japonica</name>
    <dbReference type="NCBI Taxonomy" id="2603858"/>
    <lineage>
        <taxon>Bacteria</taxon>
        <taxon>Pseudomonadati</taxon>
        <taxon>Thermodesulfobacteriota</taxon>
        <taxon>Desulfuromonadia</taxon>
        <taxon>Geobacterales</taxon>
        <taxon>Geobacteraceae</taxon>
        <taxon>Oryzomonas</taxon>
    </lineage>
</organism>
<gene>
    <name evidence="1" type="ORF">F6V25_15235</name>
</gene>
<evidence type="ECO:0008006" key="3">
    <source>
        <dbReference type="Google" id="ProtNLM"/>
    </source>
</evidence>
<proteinExistence type="predicted"/>